<feature type="region of interest" description="Disordered" evidence="4">
    <location>
        <begin position="1"/>
        <end position="40"/>
    </location>
</feature>
<feature type="binding site" evidence="3">
    <location>
        <position position="42"/>
    </location>
    <ligand>
        <name>Zn(2+)</name>
        <dbReference type="ChEBI" id="CHEBI:29105"/>
    </ligand>
</feature>
<dbReference type="AlphaFoldDB" id="A0A0M7APL3"/>
<dbReference type="Pfam" id="PF03884">
    <property type="entry name" value="YacG"/>
    <property type="match status" value="1"/>
</dbReference>
<dbReference type="InterPro" id="IPR013088">
    <property type="entry name" value="Znf_NHR/GATA"/>
</dbReference>
<feature type="binding site" evidence="3">
    <location>
        <position position="57"/>
    </location>
    <ligand>
        <name>Zn(2+)</name>
        <dbReference type="ChEBI" id="CHEBI:29105"/>
    </ligand>
</feature>
<organism evidence="5 6">
    <name type="scientific">Roseibium alexandrii</name>
    <dbReference type="NCBI Taxonomy" id="388408"/>
    <lineage>
        <taxon>Bacteria</taxon>
        <taxon>Pseudomonadati</taxon>
        <taxon>Pseudomonadota</taxon>
        <taxon>Alphaproteobacteria</taxon>
        <taxon>Hyphomicrobiales</taxon>
        <taxon>Stappiaceae</taxon>
        <taxon>Roseibium</taxon>
    </lineage>
</organism>
<feature type="compositionally biased region" description="Polar residues" evidence="4">
    <location>
        <begin position="16"/>
        <end position="29"/>
    </location>
</feature>
<dbReference type="GO" id="GO:0006355">
    <property type="term" value="P:regulation of DNA-templated transcription"/>
    <property type="evidence" value="ECO:0007669"/>
    <property type="project" value="InterPro"/>
</dbReference>
<keyword evidence="1 3" id="KW-0479">Metal-binding</keyword>
<name>A0A0M7APL3_9HYPH</name>
<dbReference type="PANTHER" id="PTHR36150:SF1">
    <property type="entry name" value="DNA GYRASE INHIBITOR YACG"/>
    <property type="match status" value="1"/>
</dbReference>
<comment type="function">
    <text evidence="3">Inhibits all the catalytic activities of DNA gyrase by preventing its interaction with DNA. Acts by binding directly to the C-terminal domain of GyrB, which probably disrupts DNA binding by the gyrase.</text>
</comment>
<dbReference type="SUPFAM" id="SSF57716">
    <property type="entry name" value="Glucocorticoid receptor-like (DNA-binding domain)"/>
    <property type="match status" value="1"/>
</dbReference>
<dbReference type="HAMAP" id="MF_00649">
    <property type="entry name" value="DNA_gyrase_inhibitor_YacG"/>
    <property type="match status" value="1"/>
</dbReference>
<dbReference type="STRING" id="388408.LAX5112_04502"/>
<evidence type="ECO:0000256" key="3">
    <source>
        <dbReference type="HAMAP-Rule" id="MF_00649"/>
    </source>
</evidence>
<dbReference type="PANTHER" id="PTHR36150">
    <property type="entry name" value="DNA GYRASE INHIBITOR YACG"/>
    <property type="match status" value="1"/>
</dbReference>
<comment type="similarity">
    <text evidence="3">Belongs to the DNA gyrase inhibitor YacG family.</text>
</comment>
<evidence type="ECO:0000313" key="5">
    <source>
        <dbReference type="EMBL" id="CTQ76180.1"/>
    </source>
</evidence>
<comment type="cofactor">
    <cofactor evidence="3">
        <name>Zn(2+)</name>
        <dbReference type="ChEBI" id="CHEBI:29105"/>
    </cofactor>
    <text evidence="3">Binds 1 zinc ion.</text>
</comment>
<dbReference type="NCBIfam" id="NF002362">
    <property type="entry name" value="PRK01343.1"/>
    <property type="match status" value="1"/>
</dbReference>
<dbReference type="EMBL" id="CXWD01000025">
    <property type="protein sequence ID" value="CTQ76180.1"/>
    <property type="molecule type" value="Genomic_DNA"/>
</dbReference>
<proteinExistence type="inferred from homology"/>
<evidence type="ECO:0000256" key="2">
    <source>
        <dbReference type="ARBA" id="ARBA00022833"/>
    </source>
</evidence>
<feature type="compositionally biased region" description="Basic and acidic residues" evidence="4">
    <location>
        <begin position="1"/>
        <end position="11"/>
    </location>
</feature>
<feature type="binding site" evidence="3">
    <location>
        <position position="61"/>
    </location>
    <ligand>
        <name>Zn(2+)</name>
        <dbReference type="ChEBI" id="CHEBI:29105"/>
    </ligand>
</feature>
<evidence type="ECO:0000313" key="6">
    <source>
        <dbReference type="Proteomes" id="UP000053235"/>
    </source>
</evidence>
<sequence length="93" mass="10516">MQTGRLRERSAGRVSSAANALQEGTTLTEENGKKPQRRMRPCPICSKLSTPEDYPFCSDRCAKVDLNRWFSEGYSIPVVETDDLDDEDYPDRG</sequence>
<reference evidence="6" key="1">
    <citation type="submission" date="2015-07" db="EMBL/GenBank/DDBJ databases">
        <authorList>
            <person name="Rodrigo-Torres Lidia"/>
            <person name="Arahal R.David."/>
        </authorList>
    </citation>
    <scope>NUCLEOTIDE SEQUENCE [LARGE SCALE GENOMIC DNA]</scope>
    <source>
        <strain evidence="6">CECT 5112</strain>
    </source>
</reference>
<dbReference type="InterPro" id="IPR005584">
    <property type="entry name" value="DNA_gyrase_inhibitor_YacG"/>
</dbReference>
<comment type="subunit">
    <text evidence="3">Interacts with GyrB.</text>
</comment>
<keyword evidence="2 3" id="KW-0862">Zinc</keyword>
<protein>
    <recommendedName>
        <fullName evidence="3">DNA gyrase inhibitor YacG</fullName>
    </recommendedName>
</protein>
<dbReference type="GO" id="GO:0008657">
    <property type="term" value="F:DNA topoisomerase type II (double strand cut, ATP-hydrolyzing) inhibitor activity"/>
    <property type="evidence" value="ECO:0007669"/>
    <property type="project" value="UniProtKB-UniRule"/>
</dbReference>
<evidence type="ECO:0000256" key="4">
    <source>
        <dbReference type="SAM" id="MobiDB-lite"/>
    </source>
</evidence>
<dbReference type="Gene3D" id="3.30.50.10">
    <property type="entry name" value="Erythroid Transcription Factor GATA-1, subunit A"/>
    <property type="match status" value="1"/>
</dbReference>
<keyword evidence="6" id="KW-1185">Reference proteome</keyword>
<evidence type="ECO:0000256" key="1">
    <source>
        <dbReference type="ARBA" id="ARBA00022723"/>
    </source>
</evidence>
<dbReference type="GO" id="GO:0008270">
    <property type="term" value="F:zinc ion binding"/>
    <property type="evidence" value="ECO:0007669"/>
    <property type="project" value="UniProtKB-UniRule"/>
</dbReference>
<dbReference type="Proteomes" id="UP000053235">
    <property type="component" value="Unassembled WGS sequence"/>
</dbReference>
<accession>A0A0M7APL3</accession>
<feature type="binding site" evidence="3">
    <location>
        <position position="45"/>
    </location>
    <ligand>
        <name>Zn(2+)</name>
        <dbReference type="ChEBI" id="CHEBI:29105"/>
    </ligand>
</feature>
<gene>
    <name evidence="3" type="primary">yacG</name>
    <name evidence="5" type="ORF">LAX5112_04502</name>
</gene>